<evidence type="ECO:0000313" key="2">
    <source>
        <dbReference type="EMBL" id="EID54765.1"/>
    </source>
</evidence>
<dbReference type="Gene3D" id="1.20.1260.20">
    <property type="entry name" value="PPE superfamily"/>
    <property type="match status" value="1"/>
</dbReference>
<protein>
    <submittedName>
        <fullName evidence="2">PPE family protein</fullName>
    </submittedName>
</protein>
<dbReference type="InterPro" id="IPR038332">
    <property type="entry name" value="PPE_sf"/>
</dbReference>
<dbReference type="HOGENOM" id="CLU_639183_0_0_11"/>
<keyword evidence="3" id="KW-1185">Reference proteome</keyword>
<dbReference type="Proteomes" id="UP000004691">
    <property type="component" value="Unassembled WGS sequence"/>
</dbReference>
<feature type="region of interest" description="Disordered" evidence="1">
    <location>
        <begin position="184"/>
        <end position="457"/>
    </location>
</feature>
<feature type="compositionally biased region" description="Low complexity" evidence="1">
    <location>
        <begin position="282"/>
        <end position="292"/>
    </location>
</feature>
<dbReference type="eggNOG" id="ENOG5031M53">
    <property type="taxonomic scope" value="Bacteria"/>
</dbReference>
<feature type="compositionally biased region" description="Basic and acidic residues" evidence="1">
    <location>
        <begin position="184"/>
        <end position="208"/>
    </location>
</feature>
<reference evidence="2 3" key="1">
    <citation type="submission" date="2012-01" db="EMBL/GenBank/DDBJ databases">
        <title>Improved High-Quality Draft sequence of Saccharomonospora xinjiangensis XJ-54.</title>
        <authorList>
            <consortium name="US DOE Joint Genome Institute"/>
            <person name="Lucas S."/>
            <person name="Han J."/>
            <person name="Lapidus A."/>
            <person name="Cheng J.-F."/>
            <person name="Goodwin L."/>
            <person name="Pitluck S."/>
            <person name="Peters L."/>
            <person name="Mikhailova N."/>
            <person name="Teshima H."/>
            <person name="Detter J.C."/>
            <person name="Han C."/>
            <person name="Tapia R."/>
            <person name="Land M."/>
            <person name="Hauser L."/>
            <person name="Kyrpides N."/>
            <person name="Ivanova N."/>
            <person name="Pagani I."/>
            <person name="Brambilla E.-M."/>
            <person name="Klenk H.-P."/>
            <person name="Woyke T."/>
        </authorList>
    </citation>
    <scope>NUCLEOTIDE SEQUENCE [LARGE SCALE GENOMIC DNA]</scope>
    <source>
        <strain evidence="2 3">XJ-54</strain>
    </source>
</reference>
<feature type="compositionally biased region" description="Basic and acidic residues" evidence="1">
    <location>
        <begin position="220"/>
        <end position="256"/>
    </location>
</feature>
<evidence type="ECO:0000256" key="1">
    <source>
        <dbReference type="SAM" id="MobiDB-lite"/>
    </source>
</evidence>
<dbReference type="AlphaFoldDB" id="I0V3R2"/>
<feature type="compositionally biased region" description="Polar residues" evidence="1">
    <location>
        <begin position="309"/>
        <end position="328"/>
    </location>
</feature>
<name>I0V3R2_9PSEU</name>
<dbReference type="OrthoDB" id="3555243at2"/>
<feature type="compositionally biased region" description="Low complexity" evidence="1">
    <location>
        <begin position="395"/>
        <end position="404"/>
    </location>
</feature>
<feature type="compositionally biased region" description="Gly residues" evidence="1">
    <location>
        <begin position="348"/>
        <end position="370"/>
    </location>
</feature>
<feature type="compositionally biased region" description="Gly residues" evidence="1">
    <location>
        <begin position="405"/>
        <end position="414"/>
    </location>
</feature>
<feature type="compositionally biased region" description="Low complexity" evidence="1">
    <location>
        <begin position="338"/>
        <end position="347"/>
    </location>
</feature>
<gene>
    <name evidence="2" type="ORF">SacxiDRAFT_2543</name>
</gene>
<dbReference type="EMBL" id="JH636049">
    <property type="protein sequence ID" value="EID54765.1"/>
    <property type="molecule type" value="Genomic_DNA"/>
</dbReference>
<dbReference type="RefSeq" id="WP_006238912.1">
    <property type="nucleotide sequence ID" value="NZ_JH636049.1"/>
</dbReference>
<evidence type="ECO:0000313" key="3">
    <source>
        <dbReference type="Proteomes" id="UP000004691"/>
    </source>
</evidence>
<accession>I0V3R2</accession>
<proteinExistence type="predicted"/>
<dbReference type="STRING" id="882086.SacxiDRAFT_2543"/>
<sequence length="457" mass="47550">MTDEGAVRQLSGGVAIPELVRRVLAGNSAEWHGGAACAGELSTEHAQVSDRGRRALTRLESAWTGSGADAARDRIMPAVEATYQASSTYESNARTLTDTAGAFDRLKSEVVPMPDQPPTRGLWDSITPWDTDTEDEINRYRELEQQNRRVYEAYQQYTRSASGQVINDYGQLDDFDSDVTVKDTRGFERSAESELRTLDRRQVSDDTGTRNTTADTAETDASRDSERSADSADSGQERDTPTDARSDERPGSHEGSDSGDPSLTRTHPGGEFTGGRAGDAVTSPTSPTSSTSLSGYQPPADSTYRPSAYQPSQFNPAAQPVSTGSQNPFPIGGGAPVGGSRPASGSGVAAGGVRPGTGPAGGTPGAGRGSGAAPFGPSPSPAQGMNRPGAGGPASGRAGAAPMGAMGGAGGRGQGAEDSEHQRNYVQDTDEAFSFDGDDELRDPQTGQIIMPPTIGE</sequence>
<feature type="compositionally biased region" description="Acidic residues" evidence="1">
    <location>
        <begin position="428"/>
        <end position="441"/>
    </location>
</feature>
<organism evidence="2 3">
    <name type="scientific">Saccharomonospora xinjiangensis XJ-54</name>
    <dbReference type="NCBI Taxonomy" id="882086"/>
    <lineage>
        <taxon>Bacteria</taxon>
        <taxon>Bacillati</taxon>
        <taxon>Actinomycetota</taxon>
        <taxon>Actinomycetes</taxon>
        <taxon>Pseudonocardiales</taxon>
        <taxon>Pseudonocardiaceae</taxon>
        <taxon>Saccharomonospora</taxon>
    </lineage>
</organism>
<dbReference type="SUPFAM" id="SSF140459">
    <property type="entry name" value="PE/PPE dimer-like"/>
    <property type="match status" value="1"/>
</dbReference>